<gene>
    <name evidence="4" type="ORF">DFQ01_102368</name>
</gene>
<dbReference type="PANTHER" id="PTHR46470">
    <property type="entry name" value="N-ACYLNEURAMINATE-9-PHOSPHATASE"/>
    <property type="match status" value="1"/>
</dbReference>
<dbReference type="Pfam" id="PF00702">
    <property type="entry name" value="Hydrolase"/>
    <property type="match status" value="1"/>
</dbReference>
<name>A0A2V2YYY3_9BACL</name>
<protein>
    <submittedName>
        <fullName evidence="4">2-haloacid dehalogenase/putative hydrolase of the HAD superfamily</fullName>
    </submittedName>
</protein>
<dbReference type="SFLD" id="SFLDG01129">
    <property type="entry name" value="C1.5:_HAD__Beta-PGM__Phosphata"/>
    <property type="match status" value="1"/>
</dbReference>
<evidence type="ECO:0000256" key="2">
    <source>
        <dbReference type="ARBA" id="ARBA00022801"/>
    </source>
</evidence>
<dbReference type="NCBIfam" id="TIGR01549">
    <property type="entry name" value="HAD-SF-IA-v1"/>
    <property type="match status" value="1"/>
</dbReference>
<dbReference type="GO" id="GO:0016787">
    <property type="term" value="F:hydrolase activity"/>
    <property type="evidence" value="ECO:0007669"/>
    <property type="project" value="UniProtKB-KW"/>
</dbReference>
<evidence type="ECO:0000256" key="1">
    <source>
        <dbReference type="ARBA" id="ARBA00001946"/>
    </source>
</evidence>
<accession>A0A2V2YYY3</accession>
<evidence type="ECO:0000313" key="5">
    <source>
        <dbReference type="Proteomes" id="UP000246635"/>
    </source>
</evidence>
<dbReference type="PRINTS" id="PR00413">
    <property type="entry name" value="HADHALOGNASE"/>
</dbReference>
<comment type="caution">
    <text evidence="4">The sequence shown here is derived from an EMBL/GenBank/DDBJ whole genome shotgun (WGS) entry which is preliminary data.</text>
</comment>
<comment type="cofactor">
    <cofactor evidence="1">
        <name>Mg(2+)</name>
        <dbReference type="ChEBI" id="CHEBI:18420"/>
    </cofactor>
</comment>
<reference evidence="4 5" key="1">
    <citation type="submission" date="2018-05" db="EMBL/GenBank/DDBJ databases">
        <title>Genomic Encyclopedia of Type Strains, Phase III (KMG-III): the genomes of soil and plant-associated and newly described type strains.</title>
        <authorList>
            <person name="Whitman W."/>
        </authorList>
    </citation>
    <scope>NUCLEOTIDE SEQUENCE [LARGE SCALE GENOMIC DNA]</scope>
    <source>
        <strain evidence="4 5">CECT 5696</strain>
    </source>
</reference>
<dbReference type="GO" id="GO:0044281">
    <property type="term" value="P:small molecule metabolic process"/>
    <property type="evidence" value="ECO:0007669"/>
    <property type="project" value="UniProtKB-ARBA"/>
</dbReference>
<organism evidence="4 5">
    <name type="scientific">Paenibacillus cellulosilyticus</name>
    <dbReference type="NCBI Taxonomy" id="375489"/>
    <lineage>
        <taxon>Bacteria</taxon>
        <taxon>Bacillati</taxon>
        <taxon>Bacillota</taxon>
        <taxon>Bacilli</taxon>
        <taxon>Bacillales</taxon>
        <taxon>Paenibacillaceae</taxon>
        <taxon>Paenibacillus</taxon>
    </lineage>
</organism>
<dbReference type="Gene3D" id="3.40.50.1000">
    <property type="entry name" value="HAD superfamily/HAD-like"/>
    <property type="match status" value="1"/>
</dbReference>
<dbReference type="InterPro" id="IPR036412">
    <property type="entry name" value="HAD-like_sf"/>
</dbReference>
<dbReference type="RefSeq" id="WP_110042707.1">
    <property type="nucleotide sequence ID" value="NZ_CP054612.1"/>
</dbReference>
<keyword evidence="5" id="KW-1185">Reference proteome</keyword>
<dbReference type="SUPFAM" id="SSF56784">
    <property type="entry name" value="HAD-like"/>
    <property type="match status" value="1"/>
</dbReference>
<dbReference type="EMBL" id="QGTQ01000002">
    <property type="protein sequence ID" value="PWW07473.1"/>
    <property type="molecule type" value="Genomic_DNA"/>
</dbReference>
<dbReference type="OrthoDB" id="264363at2"/>
<evidence type="ECO:0000256" key="3">
    <source>
        <dbReference type="ARBA" id="ARBA00022842"/>
    </source>
</evidence>
<dbReference type="InterPro" id="IPR006439">
    <property type="entry name" value="HAD-SF_hydro_IA"/>
</dbReference>
<dbReference type="SFLD" id="SFLDS00003">
    <property type="entry name" value="Haloacid_Dehalogenase"/>
    <property type="match status" value="1"/>
</dbReference>
<dbReference type="AlphaFoldDB" id="A0A2V2YYY3"/>
<keyword evidence="3" id="KW-0460">Magnesium</keyword>
<dbReference type="InterPro" id="IPR023198">
    <property type="entry name" value="PGP-like_dom2"/>
</dbReference>
<proteinExistence type="predicted"/>
<evidence type="ECO:0000313" key="4">
    <source>
        <dbReference type="EMBL" id="PWW07473.1"/>
    </source>
</evidence>
<sequence length="226" mass="25892">MYKAVFLDFYGTLVHEDDLFIEEICDRILASSTVLTSTKEIGRYWWHAFSSRLDLAYGHDFKTQRDIEIASLEDTIAFVQSSENPRELSEILFEHWQTPALFEDTIEFLGAIQVPTVIVSNIDRGDIEAAIQHNNMQLNSIITSEEVRSYKPRADIFQEALIAYNLQPFEVLHIGDSFTNDIIGAHNVGIKAAWINRKNKPHPEHCTPDYIVYSLTELIPMLKTTS</sequence>
<dbReference type="Proteomes" id="UP000246635">
    <property type="component" value="Unassembled WGS sequence"/>
</dbReference>
<dbReference type="Gene3D" id="1.10.150.240">
    <property type="entry name" value="Putative phosphatase, domain 2"/>
    <property type="match status" value="1"/>
</dbReference>
<dbReference type="InterPro" id="IPR051400">
    <property type="entry name" value="HAD-like_hydrolase"/>
</dbReference>
<keyword evidence="2 4" id="KW-0378">Hydrolase</keyword>
<dbReference type="InterPro" id="IPR023214">
    <property type="entry name" value="HAD_sf"/>
</dbReference>